<dbReference type="SMART" id="SM00855">
    <property type="entry name" value="PGAM"/>
    <property type="match status" value="1"/>
</dbReference>
<dbReference type="Pfam" id="PF00300">
    <property type="entry name" value="His_Phos_1"/>
    <property type="match status" value="1"/>
</dbReference>
<dbReference type="OrthoDB" id="9793115at2"/>
<dbReference type="Gene3D" id="3.40.50.1240">
    <property type="entry name" value="Phosphoglycerate mutase-like"/>
    <property type="match status" value="1"/>
</dbReference>
<dbReference type="GO" id="GO:0016791">
    <property type="term" value="F:phosphatase activity"/>
    <property type="evidence" value="ECO:0007669"/>
    <property type="project" value="TreeGrafter"/>
</dbReference>
<dbReference type="GO" id="GO:0005737">
    <property type="term" value="C:cytoplasm"/>
    <property type="evidence" value="ECO:0007669"/>
    <property type="project" value="TreeGrafter"/>
</dbReference>
<dbReference type="AlphaFoldDB" id="A0A506XV85"/>
<evidence type="ECO:0000256" key="1">
    <source>
        <dbReference type="SAM" id="MobiDB-lite"/>
    </source>
</evidence>
<sequence length="246" mass="26297">MRLLLVRHGETVLNARGVLDAVTPGAPLSARGRRQALELVDRLADEPIALLCHSSMVRTRMTVQPLATARGLEPVLIAGAEEIGAGDLQGAADPARIRRYLETAFAWSDGDLGPRVPGGEDGVEFFRRFDTAIADMAHRLRSTRREGASGSAVLVTHSAAIRVWVARRGHGLADGFSARRPLANTGIVVVESVGDHREWRVVSWDDVGTDAALPPSADLRDDPQGSPLGPDAPRRAVRAGQRSSSS</sequence>
<dbReference type="EMBL" id="VHQG01000002">
    <property type="protein sequence ID" value="TPW76621.1"/>
    <property type="molecule type" value="Genomic_DNA"/>
</dbReference>
<dbReference type="PROSITE" id="PS00175">
    <property type="entry name" value="PG_MUTASE"/>
    <property type="match status" value="1"/>
</dbReference>
<dbReference type="PANTHER" id="PTHR48100:SF58">
    <property type="entry name" value="PE-PGRS FAMILY PROTEIN PE_PGRS11"/>
    <property type="match status" value="1"/>
</dbReference>
<keyword evidence="3" id="KW-1185">Reference proteome</keyword>
<organism evidence="2 3">
    <name type="scientific">Schumannella soli</name>
    <dbReference type="NCBI Taxonomy" id="2590779"/>
    <lineage>
        <taxon>Bacteria</taxon>
        <taxon>Bacillati</taxon>
        <taxon>Actinomycetota</taxon>
        <taxon>Actinomycetes</taxon>
        <taxon>Micrococcales</taxon>
        <taxon>Microbacteriaceae</taxon>
        <taxon>Schumannella</taxon>
    </lineage>
</organism>
<accession>A0A506XV85</accession>
<gene>
    <name evidence="2" type="ORF">FJ657_09555</name>
</gene>
<dbReference type="InterPro" id="IPR050275">
    <property type="entry name" value="PGM_Phosphatase"/>
</dbReference>
<name>A0A506XV85_9MICO</name>
<dbReference type="InterPro" id="IPR001345">
    <property type="entry name" value="PG/BPGM_mutase_AS"/>
</dbReference>
<feature type="region of interest" description="Disordered" evidence="1">
    <location>
        <begin position="212"/>
        <end position="246"/>
    </location>
</feature>
<evidence type="ECO:0000313" key="3">
    <source>
        <dbReference type="Proteomes" id="UP000316252"/>
    </source>
</evidence>
<dbReference type="Proteomes" id="UP000316252">
    <property type="component" value="Unassembled WGS sequence"/>
</dbReference>
<dbReference type="InterPro" id="IPR029033">
    <property type="entry name" value="His_PPase_superfam"/>
</dbReference>
<dbReference type="SUPFAM" id="SSF53254">
    <property type="entry name" value="Phosphoglycerate mutase-like"/>
    <property type="match status" value="1"/>
</dbReference>
<reference evidence="2 3" key="1">
    <citation type="submission" date="2019-06" db="EMBL/GenBank/DDBJ databases">
        <authorList>
            <person name="Li F."/>
        </authorList>
    </citation>
    <scope>NUCLEOTIDE SEQUENCE [LARGE SCALE GENOMIC DNA]</scope>
    <source>
        <strain evidence="2 3">10F1D-1</strain>
    </source>
</reference>
<dbReference type="CDD" id="cd07067">
    <property type="entry name" value="HP_PGM_like"/>
    <property type="match status" value="1"/>
</dbReference>
<evidence type="ECO:0000313" key="2">
    <source>
        <dbReference type="EMBL" id="TPW76621.1"/>
    </source>
</evidence>
<protein>
    <submittedName>
        <fullName evidence="2">Histidine phosphatase family protein</fullName>
    </submittedName>
</protein>
<comment type="caution">
    <text evidence="2">The sequence shown here is derived from an EMBL/GenBank/DDBJ whole genome shotgun (WGS) entry which is preliminary data.</text>
</comment>
<dbReference type="PANTHER" id="PTHR48100">
    <property type="entry name" value="BROAD-SPECIFICITY PHOSPHATASE YOR283W-RELATED"/>
    <property type="match status" value="1"/>
</dbReference>
<proteinExistence type="predicted"/>
<dbReference type="InterPro" id="IPR013078">
    <property type="entry name" value="His_Pase_superF_clade-1"/>
</dbReference>